<protein>
    <submittedName>
        <fullName evidence="2">Uncharacterized protein</fullName>
    </submittedName>
</protein>
<organism evidence="2 3">
    <name type="scientific">Tetrabaena socialis</name>
    <dbReference type="NCBI Taxonomy" id="47790"/>
    <lineage>
        <taxon>Eukaryota</taxon>
        <taxon>Viridiplantae</taxon>
        <taxon>Chlorophyta</taxon>
        <taxon>core chlorophytes</taxon>
        <taxon>Chlorophyceae</taxon>
        <taxon>CS clade</taxon>
        <taxon>Chlamydomonadales</taxon>
        <taxon>Tetrabaenaceae</taxon>
        <taxon>Tetrabaena</taxon>
    </lineage>
</organism>
<dbReference type="Proteomes" id="UP000236333">
    <property type="component" value="Unassembled WGS sequence"/>
</dbReference>
<dbReference type="AlphaFoldDB" id="A0A2J7ZUX8"/>
<evidence type="ECO:0000313" key="3">
    <source>
        <dbReference type="Proteomes" id="UP000236333"/>
    </source>
</evidence>
<keyword evidence="3" id="KW-1185">Reference proteome</keyword>
<reference evidence="2 3" key="1">
    <citation type="journal article" date="2017" name="Mol. Biol. Evol.">
        <title>The 4-celled Tetrabaena socialis nuclear genome reveals the essential components for genetic control of cell number at the origin of multicellularity in the volvocine lineage.</title>
        <authorList>
            <person name="Featherston J."/>
            <person name="Arakaki Y."/>
            <person name="Hanschen E.R."/>
            <person name="Ferris P.J."/>
            <person name="Michod R.E."/>
            <person name="Olson B.J.S.C."/>
            <person name="Nozaki H."/>
            <person name="Durand P.M."/>
        </authorList>
    </citation>
    <scope>NUCLEOTIDE SEQUENCE [LARGE SCALE GENOMIC DNA]</scope>
    <source>
        <strain evidence="2 3">NIES-571</strain>
    </source>
</reference>
<keyword evidence="1" id="KW-0472">Membrane</keyword>
<feature type="transmembrane region" description="Helical" evidence="1">
    <location>
        <begin position="36"/>
        <end position="56"/>
    </location>
</feature>
<gene>
    <name evidence="2" type="ORF">TSOC_009810</name>
</gene>
<keyword evidence="1" id="KW-1133">Transmembrane helix</keyword>
<feature type="transmembrane region" description="Helical" evidence="1">
    <location>
        <begin position="12"/>
        <end position="30"/>
    </location>
</feature>
<comment type="caution">
    <text evidence="2">The sequence shown here is derived from an EMBL/GenBank/DDBJ whole genome shotgun (WGS) entry which is preliminary data.</text>
</comment>
<dbReference type="OrthoDB" id="5402974at2759"/>
<name>A0A2J7ZUX8_9CHLO</name>
<sequence length="116" mass="11337">MPIVRSAALASTARGYTFALLTAVAIMGLGNTGSGFLLGLAAVACVAVYDTAAAAYDRVVAAALQRRRQGGGGGGGGGWRWALLGDRPRVTAVGGEGGVAAAAADSDRGGPAYGKL</sequence>
<evidence type="ECO:0000256" key="1">
    <source>
        <dbReference type="SAM" id="Phobius"/>
    </source>
</evidence>
<accession>A0A2J7ZUX8</accession>
<evidence type="ECO:0000313" key="2">
    <source>
        <dbReference type="EMBL" id="PNH04074.1"/>
    </source>
</evidence>
<keyword evidence="1" id="KW-0812">Transmembrane</keyword>
<proteinExistence type="predicted"/>
<dbReference type="EMBL" id="PGGS01000427">
    <property type="protein sequence ID" value="PNH04074.1"/>
    <property type="molecule type" value="Genomic_DNA"/>
</dbReference>